<dbReference type="PANTHER" id="PTHR33164:SF57">
    <property type="entry name" value="MARR-FAMILY TRANSCRIPTIONAL REGULATOR"/>
    <property type="match status" value="1"/>
</dbReference>
<gene>
    <name evidence="2" type="ORF">O0R41_18985</name>
</gene>
<dbReference type="InterPro" id="IPR036390">
    <property type="entry name" value="WH_DNA-bd_sf"/>
</dbReference>
<dbReference type="InterPro" id="IPR036388">
    <property type="entry name" value="WH-like_DNA-bd_sf"/>
</dbReference>
<protein>
    <submittedName>
        <fullName evidence="2">MarR family transcriptional regulator</fullName>
    </submittedName>
</protein>
<organism evidence="2 3">
    <name type="scientific">Sphingobium naphthae</name>
    <dbReference type="NCBI Taxonomy" id="1886786"/>
    <lineage>
        <taxon>Bacteria</taxon>
        <taxon>Pseudomonadati</taxon>
        <taxon>Pseudomonadota</taxon>
        <taxon>Alphaproteobacteria</taxon>
        <taxon>Sphingomonadales</taxon>
        <taxon>Sphingomonadaceae</taxon>
        <taxon>Sphingobium</taxon>
    </lineage>
</organism>
<feature type="domain" description="HTH marR-type" evidence="1">
    <location>
        <begin position="1"/>
        <end position="95"/>
    </location>
</feature>
<dbReference type="Proteomes" id="UP001185984">
    <property type="component" value="Unassembled WGS sequence"/>
</dbReference>
<keyword evidence="3" id="KW-1185">Reference proteome</keyword>
<dbReference type="PANTHER" id="PTHR33164">
    <property type="entry name" value="TRANSCRIPTIONAL REGULATOR, MARR FAMILY"/>
    <property type="match status" value="1"/>
</dbReference>
<sequence length="136" mass="14891">MGHATGLSIDELGRVLGLSHAGTVRLVDRLVAAGFAVRSKALRDRRAVALMLTEAGETRLSAILQRRNETLSEILSHVSNADRLVLERIAETILAQMSDDAVSALTICRLCDERRCYNCPMDAFGMLESSTHRVDP</sequence>
<evidence type="ECO:0000259" key="1">
    <source>
        <dbReference type="PROSITE" id="PS50995"/>
    </source>
</evidence>
<comment type="caution">
    <text evidence="2">The sequence shown here is derived from an EMBL/GenBank/DDBJ whole genome shotgun (WGS) entry which is preliminary data.</text>
</comment>
<proteinExistence type="predicted"/>
<accession>A0ABU4A1T9</accession>
<dbReference type="InterPro" id="IPR039422">
    <property type="entry name" value="MarR/SlyA-like"/>
</dbReference>
<evidence type="ECO:0000313" key="2">
    <source>
        <dbReference type="EMBL" id="MDV5825694.1"/>
    </source>
</evidence>
<name>A0ABU4A1T9_9SPHN</name>
<dbReference type="PRINTS" id="PR00598">
    <property type="entry name" value="HTHMARR"/>
</dbReference>
<evidence type="ECO:0000313" key="3">
    <source>
        <dbReference type="Proteomes" id="UP001185984"/>
    </source>
</evidence>
<dbReference type="SUPFAM" id="SSF46785">
    <property type="entry name" value="Winged helix' DNA-binding domain"/>
    <property type="match status" value="1"/>
</dbReference>
<dbReference type="InterPro" id="IPR000835">
    <property type="entry name" value="HTH_MarR-typ"/>
</dbReference>
<dbReference type="Gene3D" id="1.10.10.10">
    <property type="entry name" value="Winged helix-like DNA-binding domain superfamily/Winged helix DNA-binding domain"/>
    <property type="match status" value="1"/>
</dbReference>
<reference evidence="3" key="1">
    <citation type="journal article" date="2022" name="J Environ Chem Eng">
        <title>Biodegradation of petroleum oil using a constructed nonpathogenic and heavy metal-tolerant bacterial consortium isolated from marine sponges.</title>
        <authorList>
            <person name="Dechsakulwatana C."/>
            <person name="Rungsihiranrut A."/>
            <person name="Muangchinda C."/>
            <person name="Ningthoujam R."/>
            <person name="Klankeo P."/>
            <person name="Pinyakong O."/>
        </authorList>
    </citation>
    <scope>NUCLEOTIDE SEQUENCE [LARGE SCALE GENOMIC DNA]</scope>
    <source>
        <strain evidence="3">MO2-4</strain>
    </source>
</reference>
<dbReference type="SMART" id="SM00347">
    <property type="entry name" value="HTH_MARR"/>
    <property type="match status" value="1"/>
</dbReference>
<dbReference type="Pfam" id="PF12802">
    <property type="entry name" value="MarR_2"/>
    <property type="match status" value="1"/>
</dbReference>
<dbReference type="EMBL" id="JAPTHD010000016">
    <property type="protein sequence ID" value="MDV5825694.1"/>
    <property type="molecule type" value="Genomic_DNA"/>
</dbReference>
<dbReference type="PROSITE" id="PS50995">
    <property type="entry name" value="HTH_MARR_2"/>
    <property type="match status" value="1"/>
</dbReference>